<keyword evidence="5" id="KW-0411">Iron-sulfur</keyword>
<comment type="cofactor">
    <cofactor evidence="6">
        <name>[2Fe-2S] cluster</name>
        <dbReference type="ChEBI" id="CHEBI:190135"/>
    </cofactor>
</comment>
<dbReference type="Gene3D" id="1.10.10.1590">
    <property type="entry name" value="NADH-quinone oxidoreductase subunit E"/>
    <property type="match status" value="1"/>
</dbReference>
<organism evidence="7 8">
    <name type="scientific">Pigmentiphaga soli</name>
    <dbReference type="NCBI Taxonomy" id="1007095"/>
    <lineage>
        <taxon>Bacteria</taxon>
        <taxon>Pseudomonadati</taxon>
        <taxon>Pseudomonadota</taxon>
        <taxon>Betaproteobacteria</taxon>
        <taxon>Burkholderiales</taxon>
        <taxon>Alcaligenaceae</taxon>
        <taxon>Pigmentiphaga</taxon>
    </lineage>
</organism>
<dbReference type="NCBIfam" id="NF004638">
    <property type="entry name" value="PRK05988.1"/>
    <property type="match status" value="1"/>
</dbReference>
<evidence type="ECO:0000313" key="8">
    <source>
        <dbReference type="Proteomes" id="UP001501671"/>
    </source>
</evidence>
<gene>
    <name evidence="7" type="ORF">GCM10023144_42000</name>
</gene>
<keyword evidence="3" id="KW-0479">Metal-binding</keyword>
<dbReference type="EMBL" id="BAABFO010000029">
    <property type="protein sequence ID" value="GAA4341365.1"/>
    <property type="molecule type" value="Genomic_DNA"/>
</dbReference>
<keyword evidence="8" id="KW-1185">Reference proteome</keyword>
<dbReference type="PANTHER" id="PTHR43342:SF1">
    <property type="entry name" value="BIFURCATING [FEFE] HYDROGENASE GAMMA SUBUNIT"/>
    <property type="match status" value="1"/>
</dbReference>
<dbReference type="Gene3D" id="3.40.30.10">
    <property type="entry name" value="Glutaredoxin"/>
    <property type="match status" value="1"/>
</dbReference>
<evidence type="ECO:0000256" key="3">
    <source>
        <dbReference type="ARBA" id="ARBA00022723"/>
    </source>
</evidence>
<evidence type="ECO:0000256" key="5">
    <source>
        <dbReference type="ARBA" id="ARBA00023014"/>
    </source>
</evidence>
<dbReference type="PANTHER" id="PTHR43342">
    <property type="entry name" value="NADH-QUINONE OXIDOREDUCTASE, E SUBUNIT"/>
    <property type="match status" value="1"/>
</dbReference>
<accession>A0ABP8HN08</accession>
<keyword evidence="2" id="KW-0001">2Fe-2S</keyword>
<dbReference type="PIRSF" id="PIRSF000216">
    <property type="entry name" value="NADH_DH_24kDa"/>
    <property type="match status" value="1"/>
</dbReference>
<evidence type="ECO:0000256" key="2">
    <source>
        <dbReference type="ARBA" id="ARBA00022714"/>
    </source>
</evidence>
<proteinExistence type="inferred from homology"/>
<evidence type="ECO:0000256" key="6">
    <source>
        <dbReference type="ARBA" id="ARBA00034078"/>
    </source>
</evidence>
<dbReference type="InterPro" id="IPR002023">
    <property type="entry name" value="NuoE-like"/>
</dbReference>
<evidence type="ECO:0000313" key="7">
    <source>
        <dbReference type="EMBL" id="GAA4341365.1"/>
    </source>
</evidence>
<dbReference type="CDD" id="cd03081">
    <property type="entry name" value="TRX_Fd_NuoE_FDH_gamma"/>
    <property type="match status" value="1"/>
</dbReference>
<keyword evidence="4" id="KW-0408">Iron</keyword>
<protein>
    <recommendedName>
        <fullName evidence="9">Formate dehydrogenase subunit gamma</fullName>
    </recommendedName>
</protein>
<dbReference type="Pfam" id="PF01257">
    <property type="entry name" value="2Fe-2S_thioredx"/>
    <property type="match status" value="1"/>
</dbReference>
<comment type="caution">
    <text evidence="7">The sequence shown here is derived from an EMBL/GenBank/DDBJ whole genome shotgun (WGS) entry which is preliminary data.</text>
</comment>
<evidence type="ECO:0008006" key="9">
    <source>
        <dbReference type="Google" id="ProtNLM"/>
    </source>
</evidence>
<dbReference type="Proteomes" id="UP001501671">
    <property type="component" value="Unassembled WGS sequence"/>
</dbReference>
<evidence type="ECO:0000256" key="1">
    <source>
        <dbReference type="ARBA" id="ARBA00010643"/>
    </source>
</evidence>
<dbReference type="InterPro" id="IPR036249">
    <property type="entry name" value="Thioredoxin-like_sf"/>
</dbReference>
<dbReference type="InterPro" id="IPR028431">
    <property type="entry name" value="NADP_DH_HndA-like"/>
</dbReference>
<dbReference type="InterPro" id="IPR041921">
    <property type="entry name" value="NuoE_N"/>
</dbReference>
<dbReference type="SUPFAM" id="SSF52833">
    <property type="entry name" value="Thioredoxin-like"/>
    <property type="match status" value="1"/>
</dbReference>
<evidence type="ECO:0000256" key="4">
    <source>
        <dbReference type="ARBA" id="ARBA00023004"/>
    </source>
</evidence>
<sequence>MIGTMESMTAATVEAAAVRAALLEHGHKPGALLPVLHHLQDELGYVPRAAVPQLADALNLSRAEVYGVLTFYHHFRSEPGGRHRVQVCRAESCRALGGEQLLAHVRERLGCPGADAGADGRFTVEPVYCLGLCASSPALAVDGRPYARMTPQRFERVLAQLAETGE</sequence>
<comment type="similarity">
    <text evidence="1">Belongs to the complex I 24 kDa subunit family.</text>
</comment>
<name>A0ABP8HN08_9BURK</name>
<reference evidence="8" key="1">
    <citation type="journal article" date="2019" name="Int. J. Syst. Evol. Microbiol.">
        <title>The Global Catalogue of Microorganisms (GCM) 10K type strain sequencing project: providing services to taxonomists for standard genome sequencing and annotation.</title>
        <authorList>
            <consortium name="The Broad Institute Genomics Platform"/>
            <consortium name="The Broad Institute Genome Sequencing Center for Infectious Disease"/>
            <person name="Wu L."/>
            <person name="Ma J."/>
        </authorList>
    </citation>
    <scope>NUCLEOTIDE SEQUENCE [LARGE SCALE GENOMIC DNA]</scope>
    <source>
        <strain evidence="8">JCM 17666</strain>
    </source>
</reference>